<dbReference type="InterPro" id="IPR003439">
    <property type="entry name" value="ABC_transporter-like_ATP-bd"/>
</dbReference>
<keyword evidence="7" id="KW-1185">Reference proteome</keyword>
<dbReference type="Gene3D" id="3.40.50.300">
    <property type="entry name" value="P-loop containing nucleotide triphosphate hydrolases"/>
    <property type="match status" value="2"/>
</dbReference>
<evidence type="ECO:0000256" key="1">
    <source>
        <dbReference type="ARBA" id="ARBA00005417"/>
    </source>
</evidence>
<dbReference type="EMBL" id="BAABBN010000004">
    <property type="protein sequence ID" value="GAA3913630.1"/>
    <property type="molecule type" value="Genomic_DNA"/>
</dbReference>
<accession>A0ABP7M3Y5</accession>
<dbReference type="RefSeq" id="WP_344795208.1">
    <property type="nucleotide sequence ID" value="NZ_BAABBN010000004.1"/>
</dbReference>
<keyword evidence="3" id="KW-0547">Nucleotide-binding</keyword>
<organism evidence="6 7">
    <name type="scientific">Litoribacillus peritrichatus</name>
    <dbReference type="NCBI Taxonomy" id="718191"/>
    <lineage>
        <taxon>Bacteria</taxon>
        <taxon>Pseudomonadati</taxon>
        <taxon>Pseudomonadota</taxon>
        <taxon>Gammaproteobacteria</taxon>
        <taxon>Oceanospirillales</taxon>
        <taxon>Oceanospirillaceae</taxon>
        <taxon>Litoribacillus</taxon>
    </lineage>
</organism>
<keyword evidence="4 6" id="KW-0067">ATP-binding</keyword>
<dbReference type="NCBIfam" id="NF007739">
    <property type="entry name" value="PRK10419.1"/>
    <property type="match status" value="2"/>
</dbReference>
<dbReference type="InterPro" id="IPR027417">
    <property type="entry name" value="P-loop_NTPase"/>
</dbReference>
<keyword evidence="2" id="KW-0813">Transport</keyword>
<evidence type="ECO:0000256" key="2">
    <source>
        <dbReference type="ARBA" id="ARBA00022448"/>
    </source>
</evidence>
<dbReference type="Pfam" id="PF00005">
    <property type="entry name" value="ABC_tran"/>
    <property type="match status" value="2"/>
</dbReference>
<dbReference type="PROSITE" id="PS00211">
    <property type="entry name" value="ABC_TRANSPORTER_1"/>
    <property type="match status" value="2"/>
</dbReference>
<comment type="caution">
    <text evidence="6">The sequence shown here is derived from an EMBL/GenBank/DDBJ whole genome shotgun (WGS) entry which is preliminary data.</text>
</comment>
<evidence type="ECO:0000313" key="7">
    <source>
        <dbReference type="Proteomes" id="UP001501565"/>
    </source>
</evidence>
<dbReference type="InterPro" id="IPR003593">
    <property type="entry name" value="AAA+_ATPase"/>
</dbReference>
<dbReference type="NCBIfam" id="NF008453">
    <property type="entry name" value="PRK11308.1"/>
    <property type="match status" value="2"/>
</dbReference>
<dbReference type="Pfam" id="PF08352">
    <property type="entry name" value="oligo_HPY"/>
    <property type="match status" value="2"/>
</dbReference>
<dbReference type="SUPFAM" id="SSF52540">
    <property type="entry name" value="P-loop containing nucleoside triphosphate hydrolases"/>
    <property type="match status" value="2"/>
</dbReference>
<dbReference type="CDD" id="cd03257">
    <property type="entry name" value="ABC_NikE_OppD_transporters"/>
    <property type="match status" value="2"/>
</dbReference>
<gene>
    <name evidence="6" type="ORF">GCM10022277_05300</name>
</gene>
<dbReference type="SMART" id="SM00382">
    <property type="entry name" value="AAA"/>
    <property type="match status" value="2"/>
</dbReference>
<evidence type="ECO:0000256" key="4">
    <source>
        <dbReference type="ARBA" id="ARBA00022840"/>
    </source>
</evidence>
<evidence type="ECO:0000259" key="5">
    <source>
        <dbReference type="PROSITE" id="PS50893"/>
    </source>
</evidence>
<reference evidence="7" key="1">
    <citation type="journal article" date="2019" name="Int. J. Syst. Evol. Microbiol.">
        <title>The Global Catalogue of Microorganisms (GCM) 10K type strain sequencing project: providing services to taxonomists for standard genome sequencing and annotation.</title>
        <authorList>
            <consortium name="The Broad Institute Genomics Platform"/>
            <consortium name="The Broad Institute Genome Sequencing Center for Infectious Disease"/>
            <person name="Wu L."/>
            <person name="Ma J."/>
        </authorList>
    </citation>
    <scope>NUCLEOTIDE SEQUENCE [LARGE SCALE GENOMIC DNA]</scope>
    <source>
        <strain evidence="7">JCM 17551</strain>
    </source>
</reference>
<dbReference type="InterPro" id="IPR013563">
    <property type="entry name" value="Oligopep_ABC_C"/>
</dbReference>
<evidence type="ECO:0000256" key="3">
    <source>
        <dbReference type="ARBA" id="ARBA00022741"/>
    </source>
</evidence>
<name>A0ABP7M3Y5_9GAMM</name>
<protein>
    <submittedName>
        <fullName evidence="6">ABC transporter ATP-binding protein</fullName>
    </submittedName>
</protein>
<dbReference type="InterPro" id="IPR017871">
    <property type="entry name" value="ABC_transporter-like_CS"/>
</dbReference>
<feature type="domain" description="ABC transporter" evidence="5">
    <location>
        <begin position="293"/>
        <end position="532"/>
    </location>
</feature>
<dbReference type="PANTHER" id="PTHR43776:SF7">
    <property type="entry name" value="D,D-DIPEPTIDE TRANSPORT ATP-BINDING PROTEIN DDPF-RELATED"/>
    <property type="match status" value="1"/>
</dbReference>
<proteinExistence type="inferred from homology"/>
<dbReference type="PANTHER" id="PTHR43776">
    <property type="entry name" value="TRANSPORT ATP-BINDING PROTEIN"/>
    <property type="match status" value="1"/>
</dbReference>
<dbReference type="PROSITE" id="PS50893">
    <property type="entry name" value="ABC_TRANSPORTER_2"/>
    <property type="match status" value="2"/>
</dbReference>
<sequence length="541" mass="60326">MTDQSKQNLQPILQVKDLSVSFNNGVEVTRAVKQTSFNLYPGKTLALVGESGSGKSVSALSALQLHPKSSVQYQGEILFEGQNILELNELEMRAIRGNRISMIFQEPMTSLNPLHTVEKQITEVLSLHKGLKNSQARKRVLELLDLVGIPSPEESLKKYPHQMSGGQKQRVMIAMALANEPDILLADEPTTALDVTIQKQILELLKELQQKVGMSILLITHDLNVVHRYADDVCVMKHGDLLESGTTRQVFDDPQHEYTNTLLNADPKGLPVTIASDAPEILNTNQLAVRFPIKGGILNRVKDYFNAVQNVSVDVKKGETLGIVGESGSGKTTLCHAIIRLINSEGDILLNRDRLDQMNQKQLLPFRKKMQIVFQDPYGSLSPRMSIQEIIEEGLEIHEPQLDAKAREQAVIDVLQEVGLEPSVRNRYPHEFSGGQRQRIAIARAVILKPELIVLDEPTSALDRTVQTQVLDLLKNLQSKYKLTYLFISHDLAVVKAISHQLIVLKEGHIVEQGQAADVFESPSHEYTKTLMEAAFYEATV</sequence>
<comment type="similarity">
    <text evidence="1">Belongs to the ABC transporter superfamily.</text>
</comment>
<dbReference type="InterPro" id="IPR050319">
    <property type="entry name" value="ABC_transp_ATP-bind"/>
</dbReference>
<evidence type="ECO:0000313" key="6">
    <source>
        <dbReference type="EMBL" id="GAA3913630.1"/>
    </source>
</evidence>
<feature type="domain" description="ABC transporter" evidence="5">
    <location>
        <begin position="13"/>
        <end position="263"/>
    </location>
</feature>
<dbReference type="GO" id="GO:0005524">
    <property type="term" value="F:ATP binding"/>
    <property type="evidence" value="ECO:0007669"/>
    <property type="project" value="UniProtKB-KW"/>
</dbReference>
<dbReference type="Proteomes" id="UP001501565">
    <property type="component" value="Unassembled WGS sequence"/>
</dbReference>